<feature type="compositionally biased region" description="Basic and acidic residues" evidence="1">
    <location>
        <begin position="247"/>
        <end position="264"/>
    </location>
</feature>
<feature type="compositionally biased region" description="Basic and acidic residues" evidence="1">
    <location>
        <begin position="190"/>
        <end position="202"/>
    </location>
</feature>
<feature type="region of interest" description="Disordered" evidence="1">
    <location>
        <begin position="170"/>
        <end position="280"/>
    </location>
</feature>
<dbReference type="SMART" id="SM00257">
    <property type="entry name" value="LysM"/>
    <property type="match status" value="1"/>
</dbReference>
<dbReference type="InterPro" id="IPR018392">
    <property type="entry name" value="LysM"/>
</dbReference>
<proteinExistence type="predicted"/>
<feature type="compositionally biased region" description="Acidic residues" evidence="1">
    <location>
        <begin position="425"/>
        <end position="437"/>
    </location>
</feature>
<dbReference type="InterPro" id="IPR036779">
    <property type="entry name" value="LysM_dom_sf"/>
</dbReference>
<evidence type="ECO:0000259" key="3">
    <source>
        <dbReference type="PROSITE" id="PS51782"/>
    </source>
</evidence>
<protein>
    <submittedName>
        <fullName evidence="4">LysM domain-containing protein</fullName>
    </submittedName>
</protein>
<keyword evidence="2" id="KW-0732">Signal</keyword>
<evidence type="ECO:0000313" key="5">
    <source>
        <dbReference type="Proteomes" id="UP001529255"/>
    </source>
</evidence>
<feature type="compositionally biased region" description="Polar residues" evidence="1">
    <location>
        <begin position="265"/>
        <end position="275"/>
    </location>
</feature>
<feature type="compositionally biased region" description="Low complexity" evidence="1">
    <location>
        <begin position="406"/>
        <end position="421"/>
    </location>
</feature>
<dbReference type="EMBL" id="JASUZV010000005">
    <property type="protein sequence ID" value="MDL5043440.1"/>
    <property type="molecule type" value="Genomic_DNA"/>
</dbReference>
<gene>
    <name evidence="4" type="ORF">QRD39_04860</name>
</gene>
<dbReference type="PROSITE" id="PS51782">
    <property type="entry name" value="LYSM"/>
    <property type="match status" value="1"/>
</dbReference>
<feature type="domain" description="LysM" evidence="3">
    <location>
        <begin position="72"/>
        <end position="116"/>
    </location>
</feature>
<comment type="caution">
    <text evidence="4">The sequence shown here is derived from an EMBL/GenBank/DDBJ whole genome shotgun (WGS) entry which is preliminary data.</text>
</comment>
<keyword evidence="5" id="KW-1185">Reference proteome</keyword>
<reference evidence="4 5" key="1">
    <citation type="submission" date="2023-06" db="EMBL/GenBank/DDBJ databases">
        <title>A potential novel species of Streptococcus isolated from human milk sample.</title>
        <authorList>
            <person name="Nguyen H.V."/>
            <person name="Trinh A.T.V."/>
            <person name="Hoang A.T.L."/>
            <person name="Bui L.N.H."/>
            <person name="Tran Q.T.L."/>
            <person name="Trinh T."/>
        </authorList>
    </citation>
    <scope>NUCLEOTIDE SEQUENCE [LARGE SCALE GENOMIC DNA]</scope>
    <source>
        <strain evidence="4 5">VTCC 12812</strain>
    </source>
</reference>
<feature type="signal peptide" evidence="2">
    <location>
        <begin position="1"/>
        <end position="29"/>
    </location>
</feature>
<dbReference type="RefSeq" id="WP_285955842.1">
    <property type="nucleotide sequence ID" value="NZ_JASUZV010000005.1"/>
</dbReference>
<name>A0ABT7LS17_9STRE</name>
<organism evidence="4 5">
    <name type="scientific">Streptococcus raffinosi</name>
    <dbReference type="NCBI Taxonomy" id="3053355"/>
    <lineage>
        <taxon>Bacteria</taxon>
        <taxon>Bacillati</taxon>
        <taxon>Bacillota</taxon>
        <taxon>Bacilli</taxon>
        <taxon>Lactobacillales</taxon>
        <taxon>Streptococcaceae</taxon>
        <taxon>Streptococcus</taxon>
    </lineage>
</organism>
<sequence>MKKKNYVGKALMFGALLAPIGMPTVSVLADSFYQNQTSAHAADITNWIASTPEQITNNLTTQNINPKQLNGQQYVIQWGDTLWGISQATGISVEKLAYDNNIQNIDLIYAGDVLILNRDGQVPTDYHVTGSGHRCANSKVVINNYYGDHNRVVIKNTTFVSDDHSKTTVIYAPDNSDNSLSFSNTNNNSGDKDTKDSKDSKDSSSSSSESKESKDASSSSSSSTSGSSSSTSSSTASSSESKPSTESSKEKELSDDAFQDKVQSEFEQVYQQKRSGSPAWSFFSHVTDTAGGNTEAKKDTESTALYRQGETPKVEDIVDGPKDGAKTESNAKALAEKIYDALNRDSKMSDLIKAKYAQIKVTYQGNKWTFNVDVYKEKESSSSSSEKSSESKDSSNNDSQTESRMSSSSSSDDHSSNSSSHSDSDSDATFDDLNGDN</sequence>
<feature type="compositionally biased region" description="Low complexity" evidence="1">
    <location>
        <begin position="175"/>
        <end position="189"/>
    </location>
</feature>
<dbReference type="Pfam" id="PF01476">
    <property type="entry name" value="LysM"/>
    <property type="match status" value="1"/>
</dbReference>
<feature type="compositionally biased region" description="Low complexity" evidence="1">
    <location>
        <begin position="216"/>
        <end position="246"/>
    </location>
</feature>
<feature type="chain" id="PRO_5047138337" evidence="2">
    <location>
        <begin position="30"/>
        <end position="437"/>
    </location>
</feature>
<evidence type="ECO:0000256" key="1">
    <source>
        <dbReference type="SAM" id="MobiDB-lite"/>
    </source>
</evidence>
<dbReference type="Gene3D" id="3.10.350.10">
    <property type="entry name" value="LysM domain"/>
    <property type="match status" value="1"/>
</dbReference>
<accession>A0ABT7LS17</accession>
<dbReference type="CDD" id="cd00118">
    <property type="entry name" value="LysM"/>
    <property type="match status" value="1"/>
</dbReference>
<evidence type="ECO:0000256" key="2">
    <source>
        <dbReference type="SAM" id="SignalP"/>
    </source>
</evidence>
<dbReference type="SUPFAM" id="SSF54106">
    <property type="entry name" value="LysM domain"/>
    <property type="match status" value="1"/>
</dbReference>
<evidence type="ECO:0000313" key="4">
    <source>
        <dbReference type="EMBL" id="MDL5043440.1"/>
    </source>
</evidence>
<dbReference type="Proteomes" id="UP001529255">
    <property type="component" value="Unassembled WGS sequence"/>
</dbReference>
<feature type="region of interest" description="Disordered" evidence="1">
    <location>
        <begin position="376"/>
        <end position="437"/>
    </location>
</feature>